<dbReference type="Proteomes" id="UP000661858">
    <property type="component" value="Unassembled WGS sequence"/>
</dbReference>
<evidence type="ECO:0000256" key="1">
    <source>
        <dbReference type="ARBA" id="ARBA00022679"/>
    </source>
</evidence>
<accession>A0A937JT91</accession>
<evidence type="ECO:0000259" key="3">
    <source>
        <dbReference type="PROSITE" id="PS51186"/>
    </source>
</evidence>
<dbReference type="PANTHER" id="PTHR43877">
    <property type="entry name" value="AMINOALKYLPHOSPHONATE N-ACETYLTRANSFERASE-RELATED-RELATED"/>
    <property type="match status" value="1"/>
</dbReference>
<keyword evidence="1" id="KW-0808">Transferase</keyword>
<dbReference type="AlphaFoldDB" id="A0A937JT91"/>
<dbReference type="InterPro" id="IPR016181">
    <property type="entry name" value="Acyl_CoA_acyltransferase"/>
</dbReference>
<dbReference type="PROSITE" id="PS51186">
    <property type="entry name" value="GNAT"/>
    <property type="match status" value="1"/>
</dbReference>
<dbReference type="CDD" id="cd04301">
    <property type="entry name" value="NAT_SF"/>
    <property type="match status" value="1"/>
</dbReference>
<dbReference type="GO" id="GO:0016747">
    <property type="term" value="F:acyltransferase activity, transferring groups other than amino-acyl groups"/>
    <property type="evidence" value="ECO:0007669"/>
    <property type="project" value="InterPro"/>
</dbReference>
<keyword evidence="2" id="KW-0012">Acyltransferase</keyword>
<dbReference type="InterPro" id="IPR000182">
    <property type="entry name" value="GNAT_dom"/>
</dbReference>
<dbReference type="Gene3D" id="3.40.630.30">
    <property type="match status" value="1"/>
</dbReference>
<dbReference type="Pfam" id="PF13508">
    <property type="entry name" value="Acetyltransf_7"/>
    <property type="match status" value="1"/>
</dbReference>
<dbReference type="EMBL" id="JAERRK010000035">
    <property type="protein sequence ID" value="MBL1087552.1"/>
    <property type="molecule type" value="Genomic_DNA"/>
</dbReference>
<evidence type="ECO:0000313" key="5">
    <source>
        <dbReference type="Proteomes" id="UP000661858"/>
    </source>
</evidence>
<sequence length="288" mass="30845">MVVYVSPVLGVSLRPYAPADRTAVLGLINADRLSGQPLTTPAMLAEALAGRSGVDAGWWAELDRPVTSVATDAAGAVLGVVSYALRPKDAHGVILWLHCRENETVARALLDHAATELGPRPLEAFHFTSALTLGLEALPVRHRPATHAALTAAGYRGTDLWRYMHRTLPAPELPRLTHHDTEPATPDTRRLLVTEDGKTLADATIGTPVQGTGVLWWIGVEPAARGRGLGRALLGTALDALHRMGATDVILFVDDDAPAGDDRDRTAAKALYESSGFEEIDRLHSFTK</sequence>
<comment type="caution">
    <text evidence="4">The sequence shown here is derived from an EMBL/GenBank/DDBJ whole genome shotgun (WGS) entry which is preliminary data.</text>
</comment>
<dbReference type="SUPFAM" id="SSF55729">
    <property type="entry name" value="Acyl-CoA N-acyltransferases (Nat)"/>
    <property type="match status" value="1"/>
</dbReference>
<organism evidence="4 5">
    <name type="scientific">Streptomyces actinomycinicus</name>
    <dbReference type="NCBI Taxonomy" id="1695166"/>
    <lineage>
        <taxon>Bacteria</taxon>
        <taxon>Bacillati</taxon>
        <taxon>Actinomycetota</taxon>
        <taxon>Actinomycetes</taxon>
        <taxon>Kitasatosporales</taxon>
        <taxon>Streptomycetaceae</taxon>
        <taxon>Streptomyces</taxon>
    </lineage>
</organism>
<name>A0A937JT91_9ACTN</name>
<feature type="domain" description="N-acetyltransferase" evidence="3">
    <location>
        <begin position="140"/>
        <end position="288"/>
    </location>
</feature>
<evidence type="ECO:0000256" key="2">
    <source>
        <dbReference type="ARBA" id="ARBA00023315"/>
    </source>
</evidence>
<evidence type="ECO:0000313" key="4">
    <source>
        <dbReference type="EMBL" id="MBL1087552.1"/>
    </source>
</evidence>
<keyword evidence="5" id="KW-1185">Reference proteome</keyword>
<gene>
    <name evidence="4" type="ORF">JK359_37410</name>
</gene>
<proteinExistence type="predicted"/>
<dbReference type="InterPro" id="IPR050832">
    <property type="entry name" value="Bact_Acetyltransf"/>
</dbReference>
<protein>
    <submittedName>
        <fullName evidence="4">GNAT family N-acetyltransferase</fullName>
    </submittedName>
</protein>
<reference evidence="4" key="1">
    <citation type="submission" date="2021-01" db="EMBL/GenBank/DDBJ databases">
        <title>WGS of actinomycetes isolated from Thailand.</title>
        <authorList>
            <person name="Thawai C."/>
        </authorList>
    </citation>
    <scope>NUCLEOTIDE SEQUENCE</scope>
    <source>
        <strain evidence="4">RCU-197</strain>
    </source>
</reference>